<dbReference type="PROSITE" id="PS51747">
    <property type="entry name" value="CYT_DCMP_DEAMINASES_2"/>
    <property type="match status" value="1"/>
</dbReference>
<evidence type="ECO:0000256" key="3">
    <source>
        <dbReference type="SAM" id="MobiDB-lite"/>
    </source>
</evidence>
<dbReference type="InterPro" id="IPR002125">
    <property type="entry name" value="CMP_dCMP_dom"/>
</dbReference>
<name>A0A8D8QI60_9HEMI</name>
<reference evidence="5" key="1">
    <citation type="submission" date="2021-05" db="EMBL/GenBank/DDBJ databases">
        <authorList>
            <person name="Alioto T."/>
            <person name="Alioto T."/>
            <person name="Gomez Garrido J."/>
        </authorList>
    </citation>
    <scope>NUCLEOTIDE SEQUENCE</scope>
</reference>
<sequence>MCSVPKRPKTDESSNVQISPSSNGRSWRLRPILSDDILAEVPTVNVLVAKIEDRRLISKMIGQLNQTFPLPSLQHLKRVRGNEVLIDVLSDEEITPKMKIVKETSQGHKYCSLKGETVQETFNFKTEPSQIGSETSESPTIVSTLQTKQTVQKLAQFEVFTKGLSLDLYPATVPSKPPRTKAQFQSCHTVWPCNFHPDKILEKILSGVQFTSEALDRMEVWMRKGLEHCGNEGVGCVVVDPDTNQVIAFGADERSRHPMKHAAMVAIDNVAKSQDGGAWTKNKRGAILSSRNDVLETDERRSQEFELTSPKETHKSSVIEFEKLTDKTEVIDVDRESKARHQVGMHYSSSPQASSSAKDIASIHEKDQSKATAGDKEGPYLCTGYDVYLTAEPCLMCSMALVHSRAKRIFFGCSTPRGALGSEVKLHTVPNLNHHYEVYAGVLETECRQAFEGMSR</sequence>
<dbReference type="Gene3D" id="3.40.140.10">
    <property type="entry name" value="Cytidine Deaminase, domain 2"/>
    <property type="match status" value="2"/>
</dbReference>
<dbReference type="GO" id="GO:0005737">
    <property type="term" value="C:cytoplasm"/>
    <property type="evidence" value="ECO:0007669"/>
    <property type="project" value="TreeGrafter"/>
</dbReference>
<organism evidence="5">
    <name type="scientific">Cacopsylla melanoneura</name>
    <dbReference type="NCBI Taxonomy" id="428564"/>
    <lineage>
        <taxon>Eukaryota</taxon>
        <taxon>Metazoa</taxon>
        <taxon>Ecdysozoa</taxon>
        <taxon>Arthropoda</taxon>
        <taxon>Hexapoda</taxon>
        <taxon>Insecta</taxon>
        <taxon>Pterygota</taxon>
        <taxon>Neoptera</taxon>
        <taxon>Paraneoptera</taxon>
        <taxon>Hemiptera</taxon>
        <taxon>Sternorrhyncha</taxon>
        <taxon>Psylloidea</taxon>
        <taxon>Psyllidae</taxon>
        <taxon>Psyllinae</taxon>
        <taxon>Cacopsylla</taxon>
    </lineage>
</organism>
<dbReference type="EMBL" id="HBUF01078980">
    <property type="protein sequence ID" value="CAG6632221.1"/>
    <property type="molecule type" value="Transcribed_RNA"/>
</dbReference>
<dbReference type="InterPro" id="IPR016193">
    <property type="entry name" value="Cytidine_deaminase-like"/>
</dbReference>
<dbReference type="GO" id="GO:0005634">
    <property type="term" value="C:nucleus"/>
    <property type="evidence" value="ECO:0007669"/>
    <property type="project" value="TreeGrafter"/>
</dbReference>
<dbReference type="GO" id="GO:0002100">
    <property type="term" value="P:tRNA wobble adenosine to inosine editing"/>
    <property type="evidence" value="ECO:0007669"/>
    <property type="project" value="InterPro"/>
</dbReference>
<feature type="compositionally biased region" description="Polar residues" evidence="3">
    <location>
        <begin position="13"/>
        <end position="24"/>
    </location>
</feature>
<proteinExistence type="inferred from homology"/>
<evidence type="ECO:0000256" key="2">
    <source>
        <dbReference type="ARBA" id="ARBA00038160"/>
    </source>
</evidence>
<dbReference type="AlphaFoldDB" id="A0A8D8QI60"/>
<feature type="region of interest" description="Disordered" evidence="3">
    <location>
        <begin position="1"/>
        <end position="24"/>
    </location>
</feature>
<protein>
    <submittedName>
        <fullName evidence="5">Probable inactive tRNA-specific adenosine deaminase-like protein 3</fullName>
    </submittedName>
</protein>
<dbReference type="PANTHER" id="PTHR11079">
    <property type="entry name" value="CYTOSINE DEAMINASE FAMILY MEMBER"/>
    <property type="match status" value="1"/>
</dbReference>
<dbReference type="SUPFAM" id="SSF53927">
    <property type="entry name" value="Cytidine deaminase-like"/>
    <property type="match status" value="1"/>
</dbReference>
<dbReference type="PANTHER" id="PTHR11079:SF156">
    <property type="entry name" value="INACTIVE TRNA-SPECIFIC ADENOSINE DEAMINASE-LIKE PROTEIN 3-RELATED"/>
    <property type="match status" value="1"/>
</dbReference>
<evidence type="ECO:0000313" key="5">
    <source>
        <dbReference type="EMBL" id="CAG6632221.1"/>
    </source>
</evidence>
<accession>A0A8D8QI60</accession>
<dbReference type="GO" id="GO:0046872">
    <property type="term" value="F:metal ion binding"/>
    <property type="evidence" value="ECO:0007669"/>
    <property type="project" value="UniProtKB-KW"/>
</dbReference>
<feature type="compositionally biased region" description="Basic and acidic residues" evidence="3">
    <location>
        <begin position="361"/>
        <end position="375"/>
    </location>
</feature>
<feature type="region of interest" description="Disordered" evidence="3">
    <location>
        <begin position="339"/>
        <end position="375"/>
    </location>
</feature>
<feature type="domain" description="CMP/dCMP-type deaminase" evidence="4">
    <location>
        <begin position="216"/>
        <end position="439"/>
    </location>
</feature>
<dbReference type="Pfam" id="PF00383">
    <property type="entry name" value="dCMP_cyt_deam_1"/>
    <property type="match status" value="1"/>
</dbReference>
<evidence type="ECO:0000259" key="4">
    <source>
        <dbReference type="PROSITE" id="PS51747"/>
    </source>
</evidence>
<feature type="compositionally biased region" description="Low complexity" evidence="3">
    <location>
        <begin position="348"/>
        <end position="357"/>
    </location>
</feature>
<evidence type="ECO:0000256" key="1">
    <source>
        <dbReference type="ARBA" id="ARBA00022694"/>
    </source>
</evidence>
<comment type="similarity">
    <text evidence="2">Belongs to the cytidine and deoxycytidylate deaminase family. ADAT3 subfamily.</text>
</comment>
<dbReference type="GO" id="GO:0052717">
    <property type="term" value="F:tRNA-specific adenosine-34 deaminase activity"/>
    <property type="evidence" value="ECO:0007669"/>
    <property type="project" value="UniProtKB-EC"/>
</dbReference>
<keyword evidence="1" id="KW-0819">tRNA processing</keyword>
<dbReference type="CDD" id="cd01285">
    <property type="entry name" value="nucleoside_deaminase"/>
    <property type="match status" value="1"/>
</dbReference>